<dbReference type="PANTHER" id="PTHR13035">
    <property type="entry name" value="PROTEIN N-TERMINAL GLUTAMINE AMIDOHYDROLASE"/>
    <property type="match status" value="1"/>
</dbReference>
<sequence>MEEKYKDLFDASYAVFVSSFSVEDGKEVKNRWETSRVPYRACKNKKNIAADIISWDYHVFSIFRRTTEEGARYYVVDFDSHCPRTTDEGLGDWARYGIDLTTYVQDTFLYDAKIPNLNILFIASLEGIRFRVLTAAEYLTWCRSDRSHMIAPKSKPPRYTAPPPSYPPILTSHPSSPPEELEKFRKAAEQYPKIFTETDGNNLVCFINMSNRTFPGVVCRRRELIPFFQSQK</sequence>
<dbReference type="AlphaFoldDB" id="A0A7G2CK95"/>
<reference evidence="11 12" key="1">
    <citation type="submission" date="2020-08" db="EMBL/GenBank/DDBJ databases">
        <authorList>
            <person name="Newling K."/>
            <person name="Davey J."/>
            <person name="Forrester S."/>
        </authorList>
    </citation>
    <scope>NUCLEOTIDE SEQUENCE [LARGE SCALE GENOMIC DNA]</scope>
    <source>
        <strain evidence="12">Crithidia deanei Carvalho (ATCC PRA-265)</strain>
    </source>
</reference>
<proteinExistence type="inferred from homology"/>
<evidence type="ECO:0000259" key="10">
    <source>
        <dbReference type="Pfam" id="PF09764"/>
    </source>
</evidence>
<comment type="function">
    <text evidence="8">Mediates the side-chain deamidation of N-terminal glutamine residues to glutamate, an important step in N-end rule pathway of protein degradation. Conversion of the resulting N-terminal glutamine to glutamate renders the protein susceptible to arginylation, polyubiquitination and degradation as specified by the N-end rule. Does not act on substrates with internal or C-terminal glutamine and does not act on non-glutamine residues in any position.</text>
</comment>
<organism evidence="11 12">
    <name type="scientific">Angomonas deanei</name>
    <dbReference type="NCBI Taxonomy" id="59799"/>
    <lineage>
        <taxon>Eukaryota</taxon>
        <taxon>Discoba</taxon>
        <taxon>Euglenozoa</taxon>
        <taxon>Kinetoplastea</taxon>
        <taxon>Metakinetoplastina</taxon>
        <taxon>Trypanosomatida</taxon>
        <taxon>Trypanosomatidae</taxon>
        <taxon>Strigomonadinae</taxon>
        <taxon>Angomonas</taxon>
    </lineage>
</organism>
<evidence type="ECO:0000256" key="5">
    <source>
        <dbReference type="ARBA" id="ARBA00022801"/>
    </source>
</evidence>
<dbReference type="EMBL" id="LR877158">
    <property type="protein sequence ID" value="CAD2219497.1"/>
    <property type="molecule type" value="Genomic_DNA"/>
</dbReference>
<evidence type="ECO:0000313" key="12">
    <source>
        <dbReference type="Proteomes" id="UP000515908"/>
    </source>
</evidence>
<dbReference type="Proteomes" id="UP000515908">
    <property type="component" value="Chromosome 14"/>
</dbReference>
<dbReference type="EC" id="3.5.1.122" evidence="3 8"/>
<dbReference type="Gene3D" id="3.10.620.10">
    <property type="entry name" value="Protein N-terminal glutamine amidohydrolase, alpha beta roll"/>
    <property type="match status" value="1"/>
</dbReference>
<dbReference type="InterPro" id="IPR039733">
    <property type="entry name" value="NTAQ1"/>
</dbReference>
<comment type="subunit">
    <text evidence="2 8">Monomer.</text>
</comment>
<accession>A0A7G2CK95</accession>
<evidence type="ECO:0000313" key="11">
    <source>
        <dbReference type="EMBL" id="CAD2219497.1"/>
    </source>
</evidence>
<feature type="region of interest" description="Disordered" evidence="9">
    <location>
        <begin position="152"/>
        <end position="182"/>
    </location>
</feature>
<evidence type="ECO:0000256" key="6">
    <source>
        <dbReference type="ARBA" id="ARBA00029677"/>
    </source>
</evidence>
<name>A0A7G2CK95_9TRYP</name>
<dbReference type="InterPro" id="IPR023128">
    <property type="entry name" value="Prot_N_Gln_amidohydro_ab_roll"/>
</dbReference>
<keyword evidence="12" id="KW-1185">Reference proteome</keyword>
<evidence type="ECO:0000256" key="8">
    <source>
        <dbReference type="RuleBase" id="RU367082"/>
    </source>
</evidence>
<dbReference type="VEuPathDB" id="TriTrypDB:ADEAN_000700500"/>
<evidence type="ECO:0000256" key="1">
    <source>
        <dbReference type="ARBA" id="ARBA00008985"/>
    </source>
</evidence>
<protein>
    <recommendedName>
        <fullName evidence="4 8">Protein N-terminal glutamine amidohydrolase</fullName>
        <ecNumber evidence="3 8">3.5.1.122</ecNumber>
    </recommendedName>
    <alternativeName>
        <fullName evidence="6 8">Protein NH2-terminal glutamine deamidase</fullName>
    </alternativeName>
</protein>
<evidence type="ECO:0000256" key="7">
    <source>
        <dbReference type="ARBA" id="ARBA00048768"/>
    </source>
</evidence>
<dbReference type="GO" id="GO:0005829">
    <property type="term" value="C:cytosol"/>
    <property type="evidence" value="ECO:0007669"/>
    <property type="project" value="TreeGrafter"/>
</dbReference>
<dbReference type="OrthoDB" id="191192at2759"/>
<dbReference type="InterPro" id="IPR037132">
    <property type="entry name" value="N_Gln_amidohydro_ab_roll_sf"/>
</dbReference>
<evidence type="ECO:0000256" key="2">
    <source>
        <dbReference type="ARBA" id="ARBA00011245"/>
    </source>
</evidence>
<dbReference type="GO" id="GO:0005634">
    <property type="term" value="C:nucleus"/>
    <property type="evidence" value="ECO:0007669"/>
    <property type="project" value="TreeGrafter"/>
</dbReference>
<feature type="domain" description="Protein N-terminal glutamine amidohydrolase alpha beta roll" evidence="10">
    <location>
        <begin position="47"/>
        <end position="225"/>
    </location>
</feature>
<evidence type="ECO:0000256" key="3">
    <source>
        <dbReference type="ARBA" id="ARBA00012718"/>
    </source>
</evidence>
<gene>
    <name evidence="11" type="ORF">ADEAN_000700500</name>
</gene>
<dbReference type="Pfam" id="PF09764">
    <property type="entry name" value="Nt_Gln_amidase"/>
    <property type="match status" value="1"/>
</dbReference>
<dbReference type="PANTHER" id="PTHR13035:SF0">
    <property type="entry name" value="PROTEIN N-TERMINAL GLUTAMINE AMIDOHYDROLASE"/>
    <property type="match status" value="1"/>
</dbReference>
<evidence type="ECO:0000256" key="4">
    <source>
        <dbReference type="ARBA" id="ARBA00021247"/>
    </source>
</evidence>
<keyword evidence="5 8" id="KW-0378">Hydrolase</keyword>
<comment type="similarity">
    <text evidence="1 8">Belongs to the NTAQ1 family.</text>
</comment>
<evidence type="ECO:0000256" key="9">
    <source>
        <dbReference type="SAM" id="MobiDB-lite"/>
    </source>
</evidence>
<dbReference type="GO" id="GO:0070773">
    <property type="term" value="F:protein-N-terminal glutamine amidohydrolase activity"/>
    <property type="evidence" value="ECO:0007669"/>
    <property type="project" value="UniProtKB-UniRule"/>
</dbReference>
<dbReference type="GO" id="GO:0008418">
    <property type="term" value="F:protein-N-terminal asparagine amidohydrolase activity"/>
    <property type="evidence" value="ECO:0007669"/>
    <property type="project" value="UniProtKB-UniRule"/>
</dbReference>
<comment type="catalytic activity">
    <reaction evidence="7 8">
        <text>N-terminal L-glutaminyl-[protein] + H2O = N-terminal L-glutamyl-[protein] + NH4(+)</text>
        <dbReference type="Rhea" id="RHEA:50680"/>
        <dbReference type="Rhea" id="RHEA-COMP:12668"/>
        <dbReference type="Rhea" id="RHEA-COMP:12777"/>
        <dbReference type="ChEBI" id="CHEBI:15377"/>
        <dbReference type="ChEBI" id="CHEBI:28938"/>
        <dbReference type="ChEBI" id="CHEBI:64721"/>
        <dbReference type="ChEBI" id="CHEBI:64722"/>
        <dbReference type="EC" id="3.5.1.122"/>
    </reaction>
</comment>